<evidence type="ECO:0000256" key="1">
    <source>
        <dbReference type="ARBA" id="ARBA00004141"/>
    </source>
</evidence>
<dbReference type="InterPro" id="IPR000425">
    <property type="entry name" value="MIP"/>
</dbReference>
<dbReference type="GO" id="GO:0016020">
    <property type="term" value="C:membrane"/>
    <property type="evidence" value="ECO:0007669"/>
    <property type="project" value="UniProtKB-SubCell"/>
</dbReference>
<dbReference type="InterPro" id="IPR023271">
    <property type="entry name" value="Aquaporin-like"/>
</dbReference>
<feature type="compositionally biased region" description="Basic and acidic residues" evidence="6">
    <location>
        <begin position="468"/>
        <end position="497"/>
    </location>
</feature>
<dbReference type="GO" id="GO:0015250">
    <property type="term" value="F:water channel activity"/>
    <property type="evidence" value="ECO:0007669"/>
    <property type="project" value="TreeGrafter"/>
</dbReference>
<evidence type="ECO:0000313" key="8">
    <source>
        <dbReference type="EMBL" id="KAE8688746.1"/>
    </source>
</evidence>
<keyword evidence="5 7" id="KW-0472">Membrane</keyword>
<dbReference type="Gene3D" id="1.20.1080.10">
    <property type="entry name" value="Glycerol uptake facilitator protein"/>
    <property type="match status" value="1"/>
</dbReference>
<feature type="region of interest" description="Disordered" evidence="6">
    <location>
        <begin position="514"/>
        <end position="533"/>
    </location>
</feature>
<evidence type="ECO:0000256" key="5">
    <source>
        <dbReference type="ARBA" id="ARBA00023136"/>
    </source>
</evidence>
<gene>
    <name evidence="8" type="ORF">F3Y22_tig00110956pilonHSYRG00111</name>
</gene>
<dbReference type="PANTHER" id="PTHR45665:SF32">
    <property type="entry name" value="AQUAPORIN TIP1-3-LIKE"/>
    <property type="match status" value="1"/>
</dbReference>
<dbReference type="Pfam" id="PF00230">
    <property type="entry name" value="MIP"/>
    <property type="match status" value="1"/>
</dbReference>
<dbReference type="AlphaFoldDB" id="A0A6A2ZB14"/>
<proteinExistence type="predicted"/>
<dbReference type="InterPro" id="IPR022357">
    <property type="entry name" value="MIP_CS"/>
</dbReference>
<accession>A0A6A2ZB14</accession>
<keyword evidence="9" id="KW-1185">Reference proteome</keyword>
<feature type="compositionally biased region" description="Basic and acidic residues" evidence="6">
    <location>
        <begin position="385"/>
        <end position="397"/>
    </location>
</feature>
<evidence type="ECO:0000256" key="2">
    <source>
        <dbReference type="ARBA" id="ARBA00022448"/>
    </source>
</evidence>
<dbReference type="PANTHER" id="PTHR45665">
    <property type="entry name" value="AQUAPORIN-8"/>
    <property type="match status" value="1"/>
</dbReference>
<keyword evidence="2" id="KW-0813">Transport</keyword>
<comment type="subcellular location">
    <subcellularLocation>
        <location evidence="1">Membrane</location>
        <topology evidence="1">Multi-pass membrane protein</topology>
    </subcellularLocation>
</comment>
<protein>
    <submittedName>
        <fullName evidence="8">Aquaporin TIP1-1</fullName>
    </submittedName>
</protein>
<dbReference type="PRINTS" id="PR00783">
    <property type="entry name" value="MINTRINSICP"/>
</dbReference>
<keyword evidence="3 7" id="KW-0812">Transmembrane</keyword>
<evidence type="ECO:0000256" key="6">
    <source>
        <dbReference type="SAM" id="MobiDB-lite"/>
    </source>
</evidence>
<feature type="transmembrane region" description="Helical" evidence="7">
    <location>
        <begin position="118"/>
        <end position="138"/>
    </location>
</feature>
<evidence type="ECO:0000256" key="7">
    <source>
        <dbReference type="SAM" id="Phobius"/>
    </source>
</evidence>
<name>A0A6A2ZB14_HIBSY</name>
<evidence type="ECO:0000256" key="4">
    <source>
        <dbReference type="ARBA" id="ARBA00022989"/>
    </source>
</evidence>
<feature type="transmembrane region" description="Helical" evidence="7">
    <location>
        <begin position="329"/>
        <end position="357"/>
    </location>
</feature>
<dbReference type="InterPro" id="IPR034294">
    <property type="entry name" value="Aquaporin_transptr"/>
</dbReference>
<evidence type="ECO:0000313" key="9">
    <source>
        <dbReference type="Proteomes" id="UP000436088"/>
    </source>
</evidence>
<reference evidence="8" key="1">
    <citation type="submission" date="2019-09" db="EMBL/GenBank/DDBJ databases">
        <title>Draft genome information of white flower Hibiscus syriacus.</title>
        <authorList>
            <person name="Kim Y.-M."/>
        </authorList>
    </citation>
    <scope>NUCLEOTIDE SEQUENCE [LARGE SCALE GENOMIC DNA]</scope>
    <source>
        <strain evidence="8">YM2019G1</strain>
    </source>
</reference>
<keyword evidence="4 7" id="KW-1133">Transmembrane helix</keyword>
<organism evidence="8 9">
    <name type="scientific">Hibiscus syriacus</name>
    <name type="common">Rose of Sharon</name>
    <dbReference type="NCBI Taxonomy" id="106335"/>
    <lineage>
        <taxon>Eukaryota</taxon>
        <taxon>Viridiplantae</taxon>
        <taxon>Streptophyta</taxon>
        <taxon>Embryophyta</taxon>
        <taxon>Tracheophyta</taxon>
        <taxon>Spermatophyta</taxon>
        <taxon>Magnoliopsida</taxon>
        <taxon>eudicotyledons</taxon>
        <taxon>Gunneridae</taxon>
        <taxon>Pentapetalae</taxon>
        <taxon>rosids</taxon>
        <taxon>malvids</taxon>
        <taxon>Malvales</taxon>
        <taxon>Malvaceae</taxon>
        <taxon>Malvoideae</taxon>
        <taxon>Hibiscus</taxon>
    </lineage>
</organism>
<dbReference type="SUPFAM" id="SSF81338">
    <property type="entry name" value="Aquaporin-like"/>
    <property type="match status" value="1"/>
</dbReference>
<dbReference type="PROSITE" id="PS00221">
    <property type="entry name" value="MIP"/>
    <property type="match status" value="1"/>
</dbReference>
<sequence>MPISRIAVGSPAEVSQPDALKAALAEQVHRQRLINTSGISSCIASSRLGSFCGGSVGANISSGHVNPAVTFGAFVDGHVTMFRVFCTGLLSCWDPWLLACFSSFQLTTSAFGLSSGVGAWNAVVLEMVMTFGLVYTVYATAVDPKKGDIGIIAPIAIGFIVGANILAGGAFDGASMNPAVSFGPAVVSWTWENHWIYWLGPLIGAAVAAIVYENGCGTCPNSTVIHPVKAFMHKSGRTAPFHFVSHTFPSINSKSTHFFFVHLLPSPSDRKKKEEEDSAMAVSSRGKMSEFGGIVIRKWNDREISPERNKVWIEPKPHCNKSSILKEKLLLFTICLEMASLNNLILWKFLSLLMVFISKEIVDHTIDSQAFNITSPSLRLPKPPESQKSESEHEFPSTRRRRNQSWSSIDLHEYKVYNTQSCSESARGLAAADASTQTDDKRRRRKPAAKESEIEELQITESQSQELEQNHTTDLRDCSRVEKEAGPGIERETGSFSREDKEYFSGSLIETKKEQIPSLKRSSSYNADRSEMPIDSIESDYTEDSSHVKEINEVEMIRHCEPSSAWTEWRDKLAEDMFTSWLASRTLG</sequence>
<feature type="region of interest" description="Disordered" evidence="6">
    <location>
        <begin position="428"/>
        <end position="497"/>
    </location>
</feature>
<evidence type="ECO:0000256" key="3">
    <source>
        <dbReference type="ARBA" id="ARBA00022692"/>
    </source>
</evidence>
<comment type="caution">
    <text evidence="8">The sequence shown here is derived from an EMBL/GenBank/DDBJ whole genome shotgun (WGS) entry which is preliminary data.</text>
</comment>
<feature type="region of interest" description="Disordered" evidence="6">
    <location>
        <begin position="374"/>
        <end position="404"/>
    </location>
</feature>
<dbReference type="EMBL" id="VEPZ02001181">
    <property type="protein sequence ID" value="KAE8688746.1"/>
    <property type="molecule type" value="Genomic_DNA"/>
</dbReference>
<feature type="transmembrane region" description="Helical" evidence="7">
    <location>
        <begin position="150"/>
        <end position="171"/>
    </location>
</feature>
<dbReference type="Proteomes" id="UP000436088">
    <property type="component" value="Unassembled WGS sequence"/>
</dbReference>
<feature type="transmembrane region" description="Helical" evidence="7">
    <location>
        <begin position="195"/>
        <end position="212"/>
    </location>
</feature>